<sequence>MPQALHVLLDMNPLSSSTPPRIVEPLKQDNCCQQPALYSKSYPVSLSYWAAHHSPLRGPLAQRWGQLYKLSLTGEQDGQRQILGYIKPSSPPRRAERSESPPARRAGTSQRRPGLECAQPPLQVQKRNRTPPREDTVARANKRGKAIALFEQRPRSPPRRKEILLGGMTQGSRGDDYQYRRENSPRREETTTHSPGWSDDEVYKGPLSRQIMDLELPRALQKSPQLGKYDGLTDPDIHIQNIDAILNYQAVWGGIKCRIFPTTLVEGAMAWYSSLPQGSITSWKDLCKQFTSHFTAFRKHPKTELNLEAVHQGPNETLRSYIERFNKEVVQVDVTDDMKKYLMRKNLRDGTKFKEMFTNYTLLLVPREIVLAECAASDFKNAGSRFPKSTPFKPGQDRSRYCAYHKSYGHLTEDCIQLKDAIEILIRNGKLKDYVKRKDNPRPEKKREGTPEDEPRASGEKNVALAVWRPEDFYVPKHFKDTYEHPILNEWENFPETMVISDGVFDKHTFGSVKRKFEELITASSGMAVTLGKPKTSSQPLSFYLEELPGGSANSQIPLLVRADMANFNVRRILVNSGSSCDIMYAHLFRTLQLDESHLTPYLGSDLQGFNGATTKPWVAIPSRSIKKEKKLRKEKKKGDAASKENLRPIPDGDFELIPLGEDPSRNLKIGKDIPDLARKQLVACLKDNVDLFAWSASEMPGLDPDIAYHQLTVDKAASAVVQRRRRQSPEKIEVAEKAVKDLFEANFISEAKYTTWDSNVVLVKKSNGKWRILVDNSSGFKLLSFLDAYSGYNQISMVVADMTKTAFMTESGNYYYNVMPFGLKNAGATYQRMMNKVFRGEIGDILEVYMDDMIVKSHEEVDHTIHLHKVFEQAKKVNMRFNPEKCTFGIRAGKFLGFYLTERGIEANPDKCQAFTELPTPNDKKSIQTLNGMLTALSRFCEKTLQHLKKALSEPPVLSRPEVGEVLYLYLAVASEAVSATLIRETLEGQKPVYFMSKALQGPELRYQRIEKVALALITTARRLRYYFLAHTIVLSEFDIRYERRKALKAQVLADFVAEMTYLPSSTDGANKWTIFVDGASNATRAGGGIILENEEGILIEFTDKTFRGFLAKINTKHHFTSVEHPQTNGQAEAANRVILRGLRRRLGDAKKQWVEELPHVLWAYRTTPHSTTGETPFRLVYETEAVIPVEIGEPSRRTEAPLDEEMNDEAMREELDLVEEIRTAASLKEASLKQLVAARHDTKVIKRDFEHQLLKQRAELLDNGCRTGTRAHLKMFKVNSELRTRAEPLPDEDDSRNEPHRRRAAA</sequence>
<dbReference type="GO" id="GO:0015074">
    <property type="term" value="P:DNA integration"/>
    <property type="evidence" value="ECO:0007669"/>
    <property type="project" value="InterPro"/>
</dbReference>
<dbReference type="InterPro" id="IPR005162">
    <property type="entry name" value="Retrotrans_gag_dom"/>
</dbReference>
<dbReference type="Pfam" id="PF17919">
    <property type="entry name" value="RT_RNaseH_2"/>
    <property type="match status" value="1"/>
</dbReference>
<feature type="region of interest" description="Disordered" evidence="2">
    <location>
        <begin position="436"/>
        <end position="461"/>
    </location>
</feature>
<dbReference type="InterPro" id="IPR012337">
    <property type="entry name" value="RNaseH-like_sf"/>
</dbReference>
<dbReference type="GO" id="GO:0003676">
    <property type="term" value="F:nucleic acid binding"/>
    <property type="evidence" value="ECO:0007669"/>
    <property type="project" value="InterPro"/>
</dbReference>
<organism evidence="4 5">
    <name type="scientific">Trifolium subterraneum</name>
    <name type="common">Subterranean clover</name>
    <dbReference type="NCBI Taxonomy" id="3900"/>
    <lineage>
        <taxon>Eukaryota</taxon>
        <taxon>Viridiplantae</taxon>
        <taxon>Streptophyta</taxon>
        <taxon>Embryophyta</taxon>
        <taxon>Tracheophyta</taxon>
        <taxon>Spermatophyta</taxon>
        <taxon>Magnoliopsida</taxon>
        <taxon>eudicotyledons</taxon>
        <taxon>Gunneridae</taxon>
        <taxon>Pentapetalae</taxon>
        <taxon>rosids</taxon>
        <taxon>fabids</taxon>
        <taxon>Fabales</taxon>
        <taxon>Fabaceae</taxon>
        <taxon>Papilionoideae</taxon>
        <taxon>50 kb inversion clade</taxon>
        <taxon>NPAAA clade</taxon>
        <taxon>Hologalegina</taxon>
        <taxon>IRL clade</taxon>
        <taxon>Trifolieae</taxon>
        <taxon>Trifolium</taxon>
    </lineage>
</organism>
<keyword evidence="5" id="KW-1185">Reference proteome</keyword>
<dbReference type="Pfam" id="PF00078">
    <property type="entry name" value="RVT_1"/>
    <property type="match status" value="1"/>
</dbReference>
<dbReference type="EMBL" id="DF974778">
    <property type="protein sequence ID" value="GAU50479.1"/>
    <property type="molecule type" value="Genomic_DNA"/>
</dbReference>
<dbReference type="GO" id="GO:0003824">
    <property type="term" value="F:catalytic activity"/>
    <property type="evidence" value="ECO:0007669"/>
    <property type="project" value="UniProtKB-KW"/>
</dbReference>
<dbReference type="PANTHER" id="PTHR37984">
    <property type="entry name" value="PROTEIN CBG26694"/>
    <property type="match status" value="1"/>
</dbReference>
<accession>A0A2Z6PSM0</accession>
<feature type="region of interest" description="Disordered" evidence="2">
    <location>
        <begin position="84"/>
        <end position="203"/>
    </location>
</feature>
<evidence type="ECO:0000313" key="5">
    <source>
        <dbReference type="Proteomes" id="UP000242715"/>
    </source>
</evidence>
<dbReference type="SUPFAM" id="SSF56672">
    <property type="entry name" value="DNA/RNA polymerases"/>
    <property type="match status" value="1"/>
</dbReference>
<evidence type="ECO:0000259" key="3">
    <source>
        <dbReference type="PROSITE" id="PS50994"/>
    </source>
</evidence>
<dbReference type="Gene3D" id="3.30.70.270">
    <property type="match status" value="1"/>
</dbReference>
<protein>
    <recommendedName>
        <fullName evidence="3">Integrase catalytic domain-containing protein</fullName>
    </recommendedName>
</protein>
<gene>
    <name evidence="4" type="ORF">TSUD_409640</name>
</gene>
<feature type="domain" description="Integrase catalytic" evidence="3">
    <location>
        <begin position="1000"/>
        <end position="1186"/>
    </location>
</feature>
<dbReference type="PROSITE" id="PS50994">
    <property type="entry name" value="INTEGRASE"/>
    <property type="match status" value="1"/>
</dbReference>
<feature type="compositionally biased region" description="Basic and acidic residues" evidence="2">
    <location>
        <begin position="637"/>
        <end position="647"/>
    </location>
</feature>
<evidence type="ECO:0000256" key="1">
    <source>
        <dbReference type="ARBA" id="ARBA00023268"/>
    </source>
</evidence>
<dbReference type="SUPFAM" id="SSF53098">
    <property type="entry name" value="Ribonuclease H-like"/>
    <property type="match status" value="1"/>
</dbReference>
<proteinExistence type="predicted"/>
<dbReference type="InterPro" id="IPR001584">
    <property type="entry name" value="Integrase_cat-core"/>
</dbReference>
<dbReference type="OrthoDB" id="2016337at2759"/>
<reference evidence="5" key="1">
    <citation type="journal article" date="2017" name="Front. Plant Sci.">
        <title>Climate Clever Clovers: New Paradigm to Reduce the Environmental Footprint of Ruminants by Breeding Low Methanogenic Forages Utilizing Haplotype Variation.</title>
        <authorList>
            <person name="Kaur P."/>
            <person name="Appels R."/>
            <person name="Bayer P.E."/>
            <person name="Keeble-Gagnere G."/>
            <person name="Wang J."/>
            <person name="Hirakawa H."/>
            <person name="Shirasawa K."/>
            <person name="Vercoe P."/>
            <person name="Stefanova K."/>
            <person name="Durmic Z."/>
            <person name="Nichols P."/>
            <person name="Revell C."/>
            <person name="Isobe S.N."/>
            <person name="Edwards D."/>
            <person name="Erskine W."/>
        </authorList>
    </citation>
    <scope>NUCLEOTIDE SEQUENCE [LARGE SCALE GENOMIC DNA]</scope>
    <source>
        <strain evidence="5">cv. Daliak</strain>
    </source>
</reference>
<feature type="compositionally biased region" description="Basic and acidic residues" evidence="2">
    <location>
        <begin position="436"/>
        <end position="459"/>
    </location>
</feature>
<dbReference type="InterPro" id="IPR000477">
    <property type="entry name" value="RT_dom"/>
</dbReference>
<dbReference type="InterPro" id="IPR041577">
    <property type="entry name" value="RT_RNaseH_2"/>
</dbReference>
<evidence type="ECO:0000313" key="4">
    <source>
        <dbReference type="EMBL" id="GAU50479.1"/>
    </source>
</evidence>
<dbReference type="InterPro" id="IPR043502">
    <property type="entry name" value="DNA/RNA_pol_sf"/>
</dbReference>
<dbReference type="InterPro" id="IPR050951">
    <property type="entry name" value="Retrovirus_Pol_polyprotein"/>
</dbReference>
<feature type="region of interest" description="Disordered" evidence="2">
    <location>
        <begin position="1283"/>
        <end position="1308"/>
    </location>
</feature>
<dbReference type="Gene3D" id="3.10.10.10">
    <property type="entry name" value="HIV Type 1 Reverse Transcriptase, subunit A, domain 1"/>
    <property type="match status" value="2"/>
</dbReference>
<dbReference type="CDD" id="cd01647">
    <property type="entry name" value="RT_LTR"/>
    <property type="match status" value="1"/>
</dbReference>
<feature type="compositionally biased region" description="Basic and acidic residues" evidence="2">
    <location>
        <begin position="173"/>
        <end position="191"/>
    </location>
</feature>
<dbReference type="Pfam" id="PF03732">
    <property type="entry name" value="Retrotrans_gag"/>
    <property type="match status" value="1"/>
</dbReference>
<name>A0A2Z6PSM0_TRISU</name>
<dbReference type="Gene3D" id="3.30.420.10">
    <property type="entry name" value="Ribonuclease H-like superfamily/Ribonuclease H"/>
    <property type="match status" value="1"/>
</dbReference>
<dbReference type="Proteomes" id="UP000242715">
    <property type="component" value="Unassembled WGS sequence"/>
</dbReference>
<evidence type="ECO:0000256" key="2">
    <source>
        <dbReference type="SAM" id="MobiDB-lite"/>
    </source>
</evidence>
<dbReference type="InterPro" id="IPR036397">
    <property type="entry name" value="RNaseH_sf"/>
</dbReference>
<dbReference type="PANTHER" id="PTHR37984:SF5">
    <property type="entry name" value="PROTEIN NYNRIN-LIKE"/>
    <property type="match status" value="1"/>
</dbReference>
<keyword evidence="1" id="KW-0511">Multifunctional enzyme</keyword>
<dbReference type="InterPro" id="IPR043128">
    <property type="entry name" value="Rev_trsase/Diguanyl_cyclase"/>
</dbReference>
<feature type="region of interest" description="Disordered" evidence="2">
    <location>
        <begin position="629"/>
        <end position="650"/>
    </location>
</feature>